<dbReference type="OMA" id="KFEQHIQ"/>
<dbReference type="EnsemblMetazoa" id="XM_014405583.2">
    <property type="protein sequence ID" value="XP_014261069.2"/>
    <property type="gene ID" value="LOC106673451"/>
</dbReference>
<dbReference type="GeneID" id="106673451"/>
<dbReference type="KEGG" id="clec:106673451"/>
<dbReference type="GO" id="GO:2000060">
    <property type="term" value="P:positive regulation of ubiquitin-dependent protein catabolic process"/>
    <property type="evidence" value="ECO:0007669"/>
    <property type="project" value="TreeGrafter"/>
</dbReference>
<dbReference type="RefSeq" id="XP_014261069.2">
    <property type="nucleotide sequence ID" value="XM_014405583.2"/>
</dbReference>
<feature type="domain" description="CCDC22 N-terminal" evidence="5">
    <location>
        <begin position="1"/>
        <end position="107"/>
    </location>
</feature>
<keyword evidence="3" id="KW-0175">Coiled coil</keyword>
<evidence type="ECO:0000313" key="6">
    <source>
        <dbReference type="EnsemblMetazoa" id="XP_014261069.2"/>
    </source>
</evidence>
<evidence type="ECO:0000256" key="1">
    <source>
        <dbReference type="ARBA" id="ARBA00006438"/>
    </source>
</evidence>
<dbReference type="PANTHER" id="PTHR15668:SF4">
    <property type="entry name" value="COILED-COIL DOMAIN-CONTAINING PROTEIN 22"/>
    <property type="match status" value="1"/>
</dbReference>
<dbReference type="GO" id="GO:0097602">
    <property type="term" value="F:cullin family protein binding"/>
    <property type="evidence" value="ECO:0007669"/>
    <property type="project" value="TreeGrafter"/>
</dbReference>
<organism evidence="6 7">
    <name type="scientific">Cimex lectularius</name>
    <name type="common">Bed bug</name>
    <name type="synonym">Acanthia lectularia</name>
    <dbReference type="NCBI Taxonomy" id="79782"/>
    <lineage>
        <taxon>Eukaryota</taxon>
        <taxon>Metazoa</taxon>
        <taxon>Ecdysozoa</taxon>
        <taxon>Arthropoda</taxon>
        <taxon>Hexapoda</taxon>
        <taxon>Insecta</taxon>
        <taxon>Pterygota</taxon>
        <taxon>Neoptera</taxon>
        <taxon>Paraneoptera</taxon>
        <taxon>Hemiptera</taxon>
        <taxon>Heteroptera</taxon>
        <taxon>Panheteroptera</taxon>
        <taxon>Cimicomorpha</taxon>
        <taxon>Cimicidae</taxon>
        <taxon>Cimex</taxon>
    </lineage>
</organism>
<dbReference type="InterPro" id="IPR048349">
    <property type="entry name" value="CCDC22_N"/>
</dbReference>
<dbReference type="InterPro" id="IPR008530">
    <property type="entry name" value="CCDC22"/>
</dbReference>
<accession>A0A8I6SB87</accession>
<dbReference type="Pfam" id="PF05667">
    <property type="entry name" value="CCDC22_CC"/>
    <property type="match status" value="1"/>
</dbReference>
<proteinExistence type="inferred from homology"/>
<dbReference type="AlphaFoldDB" id="A0A8I6SB87"/>
<protein>
    <recommendedName>
        <fullName evidence="2">Coiled-coil domain-containing protein 22 homolog</fullName>
    </recommendedName>
</protein>
<name>A0A8I6SB87_CIMLE</name>
<evidence type="ECO:0000256" key="2">
    <source>
        <dbReference type="ARBA" id="ARBA00017553"/>
    </source>
</evidence>
<evidence type="ECO:0000256" key="3">
    <source>
        <dbReference type="SAM" id="Coils"/>
    </source>
</evidence>
<reference evidence="6" key="1">
    <citation type="submission" date="2022-01" db="UniProtKB">
        <authorList>
            <consortium name="EnsemblMetazoa"/>
        </authorList>
    </citation>
    <scope>IDENTIFICATION</scope>
</reference>
<dbReference type="Pfam" id="PF21674">
    <property type="entry name" value="CCDC22_N"/>
    <property type="match status" value="1"/>
</dbReference>
<evidence type="ECO:0000259" key="5">
    <source>
        <dbReference type="Pfam" id="PF21674"/>
    </source>
</evidence>
<comment type="similarity">
    <text evidence="1">Belongs to the CCDC22 family.</text>
</comment>
<dbReference type="PANTHER" id="PTHR15668">
    <property type="entry name" value="JM1 PROTEIN"/>
    <property type="match status" value="1"/>
</dbReference>
<evidence type="ECO:0000313" key="7">
    <source>
        <dbReference type="Proteomes" id="UP000494040"/>
    </source>
</evidence>
<evidence type="ECO:0000259" key="4">
    <source>
        <dbReference type="Pfam" id="PF05667"/>
    </source>
</evidence>
<feature type="domain" description="CCDC22 coiled-coil" evidence="4">
    <location>
        <begin position="234"/>
        <end position="536"/>
    </location>
</feature>
<dbReference type="Proteomes" id="UP000494040">
    <property type="component" value="Unassembled WGS sequence"/>
</dbReference>
<keyword evidence="7" id="KW-1185">Reference proteome</keyword>
<dbReference type="OrthoDB" id="10266736at2759"/>
<sequence>MEEVDKIIIHSLKDIGCNISDEHNSLDSFSPSLIVEAAVTCLETISPGIDIPRVLPQNMAAKFQVGATIASACKDLGYTGDIGYQTFMYSDVIDVRRVFMFLVERLPRETEKIIDEPADPLSKLMADVSRVIRTSLSRRLEIENVKSIPFISVPLEIGMCVPRLSKNSSPQVQRNQMPFLTNQTTIHHTLPSIVILNSKGILEHTEVKRSTSNSCSVTPKPRTYKSQNTWLNIQENIIFSNKRKIIPLPAPRNIPKSFEEKEEIKDIELKEEEEKNEIENLKTKIDDLKTTVKMINLSVKNVSKDCNETEVRLKEVAKEYEAHRMAIELLPKYEDNLKKLEEINGIAKQRLVTLATQWDGHRKPLVQKYMELKMKSVCRATENDREIEAIKDLKHKLDSLSHQIAVKQTIRAKLLEEYEQLPKNIKRSAYTRRILEIIGNIKKQNDEIDKILRDTKAIQKETNILTERLDRLFTVVDESIFRSAKDSKDEISKKAYKHLATLQTDCADIVKMVKETGVIVREIRDLEEQIDLESSKNVVSNLQRISSDLLQMKSENKTLLNQLKE</sequence>
<dbReference type="InterPro" id="IPR048348">
    <property type="entry name" value="CCDC22_CC"/>
</dbReference>
<feature type="coiled-coil region" evidence="3">
    <location>
        <begin position="264"/>
        <end position="350"/>
    </location>
</feature>